<evidence type="ECO:0000313" key="4">
    <source>
        <dbReference type="Proteomes" id="UP001465976"/>
    </source>
</evidence>
<dbReference type="Proteomes" id="UP001465976">
    <property type="component" value="Unassembled WGS sequence"/>
</dbReference>
<feature type="domain" description="DUF6535" evidence="2">
    <location>
        <begin position="22"/>
        <end position="196"/>
    </location>
</feature>
<evidence type="ECO:0000259" key="2">
    <source>
        <dbReference type="Pfam" id="PF20153"/>
    </source>
</evidence>
<keyword evidence="4" id="KW-1185">Reference proteome</keyword>
<feature type="transmembrane region" description="Helical" evidence="1">
    <location>
        <begin position="194"/>
        <end position="218"/>
    </location>
</feature>
<organism evidence="3 4">
    <name type="scientific">Marasmius crinis-equi</name>
    <dbReference type="NCBI Taxonomy" id="585013"/>
    <lineage>
        <taxon>Eukaryota</taxon>
        <taxon>Fungi</taxon>
        <taxon>Dikarya</taxon>
        <taxon>Basidiomycota</taxon>
        <taxon>Agaricomycotina</taxon>
        <taxon>Agaricomycetes</taxon>
        <taxon>Agaricomycetidae</taxon>
        <taxon>Agaricales</taxon>
        <taxon>Marasmiineae</taxon>
        <taxon>Marasmiaceae</taxon>
        <taxon>Marasmius</taxon>
    </lineage>
</organism>
<keyword evidence="1" id="KW-0472">Membrane</keyword>
<feature type="transmembrane region" description="Helical" evidence="1">
    <location>
        <begin position="44"/>
        <end position="63"/>
    </location>
</feature>
<evidence type="ECO:0000313" key="3">
    <source>
        <dbReference type="EMBL" id="KAL0566432.1"/>
    </source>
</evidence>
<accession>A0ABR3EU54</accession>
<feature type="transmembrane region" description="Helical" evidence="1">
    <location>
        <begin position="115"/>
        <end position="133"/>
    </location>
</feature>
<reference evidence="3 4" key="1">
    <citation type="submission" date="2024-02" db="EMBL/GenBank/DDBJ databases">
        <title>A draft genome for the cacao thread blight pathogen Marasmius crinis-equi.</title>
        <authorList>
            <person name="Cohen S.P."/>
            <person name="Baruah I.K."/>
            <person name="Amoako-Attah I."/>
            <person name="Bukari Y."/>
            <person name="Meinhardt L.W."/>
            <person name="Bailey B.A."/>
        </authorList>
    </citation>
    <scope>NUCLEOTIDE SEQUENCE [LARGE SCALE GENOMIC DNA]</scope>
    <source>
        <strain evidence="3 4">GH-76</strain>
    </source>
</reference>
<dbReference type="Pfam" id="PF20153">
    <property type="entry name" value="DUF6535"/>
    <property type="match status" value="1"/>
</dbReference>
<feature type="transmembrane region" description="Helical" evidence="1">
    <location>
        <begin position="168"/>
        <end position="188"/>
    </location>
</feature>
<dbReference type="InterPro" id="IPR045338">
    <property type="entry name" value="DUF6535"/>
</dbReference>
<sequence length="650" mass="73622">MANEDPTPTQPNSAQPNLEVAWDAIIKQVGKYDQETYRSRQEDLNTLLVFAGLLSAVVTAFTVESYKSLRVDPADVTVALLVQISQQLAQPALSSLPIQSQPFQPTSSSVRINCFWFLSLILSLATSLFALLCKQWLHENQRDTPTHTFKDSMALRQMRRDSLEKGKVPTLVAVLPVLLELSVLIFFAGLLDLFWSLSVIPLFVVGCIIIGGSGLLYFSTTIIPGLMIVKLIRREVQWFYTMADHDRPQVYWSTWPYKSPQAWAFFRLIASVVSFAPWLLFTLNGSGYTEAKPDIRVLGDMTTIILASCSEWSIIDVLLVQLWKPDNEEMSIHLWEAMKSAVGILRGVSSLHPYLHAILNSFSPRIALPLSLPEFFRVYTWMNSDHLTVDSFLPLGSCYQHFYGLGIPSTADIVTQPEMEFILRIVANMELNKQPDYLDEFLKEARTISRDNVPKRTRINFTIFFHVAKEIWEGNRGIELLDIYKDEWTAYSDSVPQRAKRISVDGDERYQFIASFARYIRACLDHQEALPDAEPILMAHHKGLEFLRFIHNQIIEHKLYDMTQYAASSTTSNVNANSTSEIIHNWVGAMKRVQRVKKLPMHYFMELPPPNSDALDPEAPAGGFGGIRGIDASIRGALSRRTGNMPHSEA</sequence>
<gene>
    <name evidence="3" type="ORF">V5O48_015583</name>
</gene>
<keyword evidence="1" id="KW-0812">Transmembrane</keyword>
<evidence type="ECO:0000256" key="1">
    <source>
        <dbReference type="SAM" id="Phobius"/>
    </source>
</evidence>
<proteinExistence type="predicted"/>
<keyword evidence="1" id="KW-1133">Transmembrane helix</keyword>
<protein>
    <recommendedName>
        <fullName evidence="2">DUF6535 domain-containing protein</fullName>
    </recommendedName>
</protein>
<feature type="transmembrane region" description="Helical" evidence="1">
    <location>
        <begin position="262"/>
        <end position="281"/>
    </location>
</feature>
<name>A0ABR3EU54_9AGAR</name>
<dbReference type="EMBL" id="JBAHYK010001900">
    <property type="protein sequence ID" value="KAL0566432.1"/>
    <property type="molecule type" value="Genomic_DNA"/>
</dbReference>
<comment type="caution">
    <text evidence="3">The sequence shown here is derived from an EMBL/GenBank/DDBJ whole genome shotgun (WGS) entry which is preliminary data.</text>
</comment>